<proteinExistence type="predicted"/>
<sequence>MPEAHKLFRITACGLPGTPVMRPDRRALPLEAVVAGTVLGEAMFAALRRPAQEDASARWLVDGEPEAHPESGR</sequence>
<accession>A0ABX0Y298</accession>
<gene>
    <name evidence="1" type="ORF">HC031_22575</name>
</gene>
<comment type="caution">
    <text evidence="1">The sequence shown here is derived from an EMBL/GenBank/DDBJ whole genome shotgun (WGS) entry which is preliminary data.</text>
</comment>
<name>A0ABX0Y298_9ACTN</name>
<evidence type="ECO:0000313" key="2">
    <source>
        <dbReference type="Proteomes" id="UP000722989"/>
    </source>
</evidence>
<dbReference type="EMBL" id="JAATVY010000019">
    <property type="protein sequence ID" value="NJC72482.1"/>
    <property type="molecule type" value="Genomic_DNA"/>
</dbReference>
<evidence type="ECO:0000313" key="1">
    <source>
        <dbReference type="EMBL" id="NJC72482.1"/>
    </source>
</evidence>
<protein>
    <submittedName>
        <fullName evidence="1">Uncharacterized protein</fullName>
    </submittedName>
</protein>
<organism evidence="1 2">
    <name type="scientific">Planosporangium thailandense</name>
    <dbReference type="NCBI Taxonomy" id="765197"/>
    <lineage>
        <taxon>Bacteria</taxon>
        <taxon>Bacillati</taxon>
        <taxon>Actinomycetota</taxon>
        <taxon>Actinomycetes</taxon>
        <taxon>Micromonosporales</taxon>
        <taxon>Micromonosporaceae</taxon>
        <taxon>Planosporangium</taxon>
    </lineage>
</organism>
<reference evidence="1 2" key="1">
    <citation type="submission" date="2020-03" db="EMBL/GenBank/DDBJ databases">
        <title>WGS of the type strain of Planosporangium spp.</title>
        <authorList>
            <person name="Thawai C."/>
        </authorList>
    </citation>
    <scope>NUCLEOTIDE SEQUENCE [LARGE SCALE GENOMIC DNA]</scope>
    <source>
        <strain evidence="1 2">TBRC 5610</strain>
    </source>
</reference>
<dbReference type="Proteomes" id="UP000722989">
    <property type="component" value="Unassembled WGS sequence"/>
</dbReference>
<keyword evidence="2" id="KW-1185">Reference proteome</keyword>
<dbReference type="RefSeq" id="WP_167927388.1">
    <property type="nucleotide sequence ID" value="NZ_JAATVY010000019.1"/>
</dbReference>